<reference evidence="4" key="1">
    <citation type="submission" date="2021-06" db="EMBL/GenBank/DDBJ databases">
        <authorList>
            <person name="Kallberg Y."/>
            <person name="Tangrot J."/>
            <person name="Rosling A."/>
        </authorList>
    </citation>
    <scope>NUCLEOTIDE SEQUENCE</scope>
    <source>
        <strain evidence="4">CL551</strain>
    </source>
</reference>
<feature type="domain" description="PRP1 splicing factor N-terminal" evidence="3">
    <location>
        <begin position="7"/>
        <end position="146"/>
    </location>
</feature>
<dbReference type="OrthoDB" id="440128at2759"/>
<dbReference type="EMBL" id="CAJVPV010018880">
    <property type="protein sequence ID" value="CAG8709024.1"/>
    <property type="molecule type" value="Genomic_DNA"/>
</dbReference>
<evidence type="ECO:0000256" key="1">
    <source>
        <dbReference type="SAM" id="Coils"/>
    </source>
</evidence>
<keyword evidence="5" id="KW-1185">Reference proteome</keyword>
<feature type="coiled-coil region" evidence="1">
    <location>
        <begin position="78"/>
        <end position="118"/>
    </location>
</feature>
<sequence>DFMNKEAPPNYVAGLGRGATGFTTRSDIGPAREGPADFSDALQKKAQDDDDDDERFQDPDNETGLFASAPYEEDDEEADKIYEAIDQKMDERRKARREAREKEELEKYRAERPKIQQQFADLKRGLAVVTDDEWANLPDVGDLVGKNRKKMNLRERYYAVPDSLLEKAREENQYVNKLDAQQQARFIKYGGFQTPSLDTGMMTNFIEIGQARDKVLSLKLDQISDSVSGQTTVDPKGYLTDLNSVVIKSDAEIGYVSILMFYTKFHVISN</sequence>
<feature type="region of interest" description="Disordered" evidence="2">
    <location>
        <begin position="1"/>
        <end position="78"/>
    </location>
</feature>
<evidence type="ECO:0000256" key="2">
    <source>
        <dbReference type="SAM" id="MobiDB-lite"/>
    </source>
</evidence>
<proteinExistence type="predicted"/>
<evidence type="ECO:0000313" key="5">
    <source>
        <dbReference type="Proteomes" id="UP000789342"/>
    </source>
</evidence>
<name>A0A9N9N7X6_9GLOM</name>
<dbReference type="InterPro" id="IPR010491">
    <property type="entry name" value="PRP1_N"/>
</dbReference>
<gene>
    <name evidence="4" type="ORF">AMORRO_LOCUS12585</name>
</gene>
<evidence type="ECO:0000259" key="3">
    <source>
        <dbReference type="Pfam" id="PF06424"/>
    </source>
</evidence>
<keyword evidence="1" id="KW-0175">Coiled coil</keyword>
<dbReference type="Pfam" id="PF06424">
    <property type="entry name" value="PRP1_N"/>
    <property type="match status" value="1"/>
</dbReference>
<dbReference type="AlphaFoldDB" id="A0A9N9N7X6"/>
<evidence type="ECO:0000313" key="4">
    <source>
        <dbReference type="EMBL" id="CAG8709024.1"/>
    </source>
</evidence>
<protein>
    <submittedName>
        <fullName evidence="4">715_t:CDS:1</fullName>
    </submittedName>
</protein>
<organism evidence="4 5">
    <name type="scientific">Acaulospora morrowiae</name>
    <dbReference type="NCBI Taxonomy" id="94023"/>
    <lineage>
        <taxon>Eukaryota</taxon>
        <taxon>Fungi</taxon>
        <taxon>Fungi incertae sedis</taxon>
        <taxon>Mucoromycota</taxon>
        <taxon>Glomeromycotina</taxon>
        <taxon>Glomeromycetes</taxon>
        <taxon>Diversisporales</taxon>
        <taxon>Acaulosporaceae</taxon>
        <taxon>Acaulospora</taxon>
    </lineage>
</organism>
<feature type="compositionally biased region" description="Acidic residues" evidence="2">
    <location>
        <begin position="48"/>
        <end position="61"/>
    </location>
</feature>
<feature type="non-terminal residue" evidence="4">
    <location>
        <position position="1"/>
    </location>
</feature>
<dbReference type="GO" id="GO:0000398">
    <property type="term" value="P:mRNA splicing, via spliceosome"/>
    <property type="evidence" value="ECO:0007669"/>
    <property type="project" value="InterPro"/>
</dbReference>
<comment type="caution">
    <text evidence="4">The sequence shown here is derived from an EMBL/GenBank/DDBJ whole genome shotgun (WGS) entry which is preliminary data.</text>
</comment>
<dbReference type="Proteomes" id="UP000789342">
    <property type="component" value="Unassembled WGS sequence"/>
</dbReference>
<accession>A0A9N9N7X6</accession>